<evidence type="ECO:0000313" key="3">
    <source>
        <dbReference type="Proteomes" id="UP001242480"/>
    </source>
</evidence>
<sequence>MPRPLDVLLAGMLLAAAPAAANAADPLANDYPTQARVDYVFGCMVANGQTHEAMERCSCSIDVVASILPYDRYVDAETILSMRQGVGQSAAMFKSTRQFDDMVAELRRAQAEAEVRCFK</sequence>
<evidence type="ECO:0000256" key="1">
    <source>
        <dbReference type="SAM" id="SignalP"/>
    </source>
</evidence>
<comment type="caution">
    <text evidence="2">The sequence shown here is derived from an EMBL/GenBank/DDBJ whole genome shotgun (WGS) entry which is preliminary data.</text>
</comment>
<accession>A0ABU0IYM9</accession>
<evidence type="ECO:0000313" key="2">
    <source>
        <dbReference type="EMBL" id="MDQ0467112.1"/>
    </source>
</evidence>
<reference evidence="2 3" key="1">
    <citation type="submission" date="2023-07" db="EMBL/GenBank/DDBJ databases">
        <title>Genomic Encyclopedia of Type Strains, Phase IV (KMG-IV): sequencing the most valuable type-strain genomes for metagenomic binning, comparative biology and taxonomic classification.</title>
        <authorList>
            <person name="Goeker M."/>
        </authorList>
    </citation>
    <scope>NUCLEOTIDE SEQUENCE [LARGE SCALE GENOMIC DNA]</scope>
    <source>
        <strain evidence="2 3">DSM 19619</strain>
    </source>
</reference>
<keyword evidence="1" id="KW-0732">Signal</keyword>
<keyword evidence="3" id="KW-1185">Reference proteome</keyword>
<protein>
    <submittedName>
        <fullName evidence="2">Uncharacterized protein</fullName>
    </submittedName>
</protein>
<name>A0ABU0IYM9_9HYPH</name>
<gene>
    <name evidence="2" type="ORF">QO011_000107</name>
</gene>
<feature type="chain" id="PRO_5045449491" evidence="1">
    <location>
        <begin position="24"/>
        <end position="119"/>
    </location>
</feature>
<feature type="signal peptide" evidence="1">
    <location>
        <begin position="1"/>
        <end position="23"/>
    </location>
</feature>
<dbReference type="EMBL" id="JAUSVX010000001">
    <property type="protein sequence ID" value="MDQ0467112.1"/>
    <property type="molecule type" value="Genomic_DNA"/>
</dbReference>
<proteinExistence type="predicted"/>
<organism evidence="2 3">
    <name type="scientific">Labrys wisconsinensis</name>
    <dbReference type="NCBI Taxonomy" id="425677"/>
    <lineage>
        <taxon>Bacteria</taxon>
        <taxon>Pseudomonadati</taxon>
        <taxon>Pseudomonadota</taxon>
        <taxon>Alphaproteobacteria</taxon>
        <taxon>Hyphomicrobiales</taxon>
        <taxon>Xanthobacteraceae</taxon>
        <taxon>Labrys</taxon>
    </lineage>
</organism>
<dbReference type="Proteomes" id="UP001242480">
    <property type="component" value="Unassembled WGS sequence"/>
</dbReference>